<accession>A0A0M0L8S9</accession>
<dbReference type="Proteomes" id="UP000037558">
    <property type="component" value="Unassembled WGS sequence"/>
</dbReference>
<dbReference type="RefSeq" id="WP_053400374.1">
    <property type="nucleotide sequence ID" value="NZ_LILC01000007.1"/>
</dbReference>
<dbReference type="PATRIC" id="fig|284581.3.peg.4443"/>
<keyword evidence="2" id="KW-1185">Reference proteome</keyword>
<reference evidence="2" key="1">
    <citation type="submission" date="2015-08" db="EMBL/GenBank/DDBJ databases">
        <title>Fjat-14210 dsm16467.</title>
        <authorList>
            <person name="Liu B."/>
            <person name="Wang J."/>
            <person name="Zhu Y."/>
            <person name="Liu G."/>
            <person name="Chen Q."/>
            <person name="Chen Z."/>
            <person name="Lan J."/>
            <person name="Che J."/>
            <person name="Ge C."/>
            <person name="Shi H."/>
            <person name="Pan Z."/>
            <person name="Liu X."/>
        </authorList>
    </citation>
    <scope>NUCLEOTIDE SEQUENCE [LARGE SCALE GENOMIC DNA]</scope>
    <source>
        <strain evidence="2">DSM 16467</strain>
    </source>
</reference>
<comment type="caution">
    <text evidence="1">The sequence shown here is derived from an EMBL/GenBank/DDBJ whole genome shotgun (WGS) entry which is preliminary data.</text>
</comment>
<evidence type="ECO:0000313" key="1">
    <source>
        <dbReference type="EMBL" id="KOO47470.1"/>
    </source>
</evidence>
<dbReference type="EMBL" id="LILC01000007">
    <property type="protein sequence ID" value="KOO47470.1"/>
    <property type="molecule type" value="Genomic_DNA"/>
</dbReference>
<name>A0A0M0L8S9_9BACI</name>
<evidence type="ECO:0000313" key="2">
    <source>
        <dbReference type="Proteomes" id="UP000037558"/>
    </source>
</evidence>
<gene>
    <name evidence="1" type="ORF">AMD01_05325</name>
</gene>
<proteinExistence type="predicted"/>
<organism evidence="1 2">
    <name type="scientific">Priestia koreensis</name>
    <dbReference type="NCBI Taxonomy" id="284581"/>
    <lineage>
        <taxon>Bacteria</taxon>
        <taxon>Bacillati</taxon>
        <taxon>Bacillota</taxon>
        <taxon>Bacilli</taxon>
        <taxon>Bacillales</taxon>
        <taxon>Bacillaceae</taxon>
        <taxon>Priestia</taxon>
    </lineage>
</organism>
<sequence length="67" mass="7717">MKQPQKSVDEMSLDELKIEFAKLLKENPPRKVSVDANGTIVLDPTNPFDREWFDNDKAYGGYAEEEK</sequence>
<dbReference type="AlphaFoldDB" id="A0A0M0L8S9"/>
<protein>
    <submittedName>
        <fullName evidence="1">Uncharacterized protein</fullName>
    </submittedName>
</protein>